<feature type="transmembrane region" description="Helical" evidence="7">
    <location>
        <begin position="159"/>
        <end position="182"/>
    </location>
</feature>
<dbReference type="PANTHER" id="PTHR30250:SF10">
    <property type="entry name" value="LIPOPOLYSACCHARIDE BIOSYNTHESIS PROTEIN WZXC"/>
    <property type="match status" value="1"/>
</dbReference>
<evidence type="ECO:0000256" key="6">
    <source>
        <dbReference type="ARBA" id="ARBA00023136"/>
    </source>
</evidence>
<evidence type="ECO:0000256" key="7">
    <source>
        <dbReference type="SAM" id="Phobius"/>
    </source>
</evidence>
<dbReference type="AlphaFoldDB" id="A0A0P8A0Q1"/>
<dbReference type="EMBL" id="LJZR01000006">
    <property type="protein sequence ID" value="KPQ36496.1"/>
    <property type="molecule type" value="Genomic_DNA"/>
</dbReference>
<keyword evidence="6 7" id="KW-0472">Membrane</keyword>
<feature type="transmembrane region" description="Helical" evidence="7">
    <location>
        <begin position="255"/>
        <end position="275"/>
    </location>
</feature>
<evidence type="ECO:0000256" key="4">
    <source>
        <dbReference type="ARBA" id="ARBA00022692"/>
    </source>
</evidence>
<name>A0A0P8A0Q1_9CYAN</name>
<evidence type="ECO:0000313" key="8">
    <source>
        <dbReference type="EMBL" id="KPQ36496.1"/>
    </source>
</evidence>
<reference evidence="8 9" key="1">
    <citation type="submission" date="2015-09" db="EMBL/GenBank/DDBJ databases">
        <title>Identification and resolution of microdiversity through metagenomic sequencing of parallel consortia.</title>
        <authorList>
            <person name="Nelson W.C."/>
            <person name="Romine M.F."/>
            <person name="Lindemann S.R."/>
        </authorList>
    </citation>
    <scope>NUCLEOTIDE SEQUENCE [LARGE SCALE GENOMIC DNA]</scope>
    <source>
        <strain evidence="8">Ana</strain>
    </source>
</reference>
<feature type="transmembrane region" description="Helical" evidence="7">
    <location>
        <begin position="101"/>
        <end position="121"/>
    </location>
</feature>
<dbReference type="Pfam" id="PF13440">
    <property type="entry name" value="Polysacc_synt_3"/>
    <property type="match status" value="1"/>
</dbReference>
<sequence length="510" mass="56029">MADFEQYFEQYSQTETSGALLKRRSLQSGLITVAAQPFKLVIGIVATAVLARLVTPADFGLVAMVMPLLSFGDSLSNLGLESATVQQQSLNHQQASETFWFSLKVNAAIMAGMILLGPVTAKFYHQPSLTLLTWAMSVGFFSLCLSFQHKALLKRQMKFELLTAIELGAIAIATVAAVGAAWLGLGYWALMLQVVVMQVVQGIAYWLTCRWRPTRIQGNDSAKADHSTKAMLSYGANLTGFRFLTRIGMQLDRILVGYISGATALGFYDVAYRWAAFPFTQVYFSLFDVAVASFSRAYGDKEAYRQYCRWGIMPLFAICLPSLAFLYVAAEEVILVLLGDQWLAAVPIFRLLAIAMFVGSAHKVTKWLYMSSGQTQRQLHWGLIHTPLLIVAVCIGATQGAYGIAMGYTLGTCALTYPSVAYCLQKSPLTTADFWGTMWRPAVASIASALCLFWSQPGVSNIDNSFFRLSAEAIGFSSLYVLFWFLLPGGKRSVIEIVGHIKCLRSNADG</sequence>
<dbReference type="Proteomes" id="UP000050465">
    <property type="component" value="Unassembled WGS sequence"/>
</dbReference>
<dbReference type="PATRIC" id="fig|1666911.3.peg.5220"/>
<keyword evidence="4 7" id="KW-0812">Transmembrane</keyword>
<evidence type="ECO:0000256" key="2">
    <source>
        <dbReference type="ARBA" id="ARBA00007430"/>
    </source>
</evidence>
<feature type="transmembrane region" description="Helical" evidence="7">
    <location>
        <begin position="30"/>
        <end position="53"/>
    </location>
</feature>
<accession>A0A0P8A0Q1</accession>
<feature type="transmembrane region" description="Helical" evidence="7">
    <location>
        <begin position="281"/>
        <end position="298"/>
    </location>
</feature>
<dbReference type="CDD" id="cd13127">
    <property type="entry name" value="MATE_tuaB_like"/>
    <property type="match status" value="1"/>
</dbReference>
<feature type="transmembrane region" description="Helical" evidence="7">
    <location>
        <begin position="467"/>
        <end position="487"/>
    </location>
</feature>
<comment type="similarity">
    <text evidence="2">Belongs to the polysaccharide synthase family.</text>
</comment>
<feature type="transmembrane region" description="Helical" evidence="7">
    <location>
        <begin position="59"/>
        <end position="80"/>
    </location>
</feature>
<feature type="transmembrane region" description="Helical" evidence="7">
    <location>
        <begin position="310"/>
        <end position="330"/>
    </location>
</feature>
<evidence type="ECO:0000256" key="5">
    <source>
        <dbReference type="ARBA" id="ARBA00022989"/>
    </source>
</evidence>
<dbReference type="InterPro" id="IPR050833">
    <property type="entry name" value="Poly_Biosynth_Transport"/>
</dbReference>
<proteinExistence type="inferred from homology"/>
<dbReference type="PANTHER" id="PTHR30250">
    <property type="entry name" value="PST FAMILY PREDICTED COLANIC ACID TRANSPORTER"/>
    <property type="match status" value="1"/>
</dbReference>
<dbReference type="STRING" id="1666911.HLUCCA11_06430"/>
<evidence type="ECO:0000256" key="3">
    <source>
        <dbReference type="ARBA" id="ARBA00022475"/>
    </source>
</evidence>
<comment type="caution">
    <text evidence="8">The sequence shown here is derived from an EMBL/GenBank/DDBJ whole genome shotgun (WGS) entry which is preliminary data.</text>
</comment>
<keyword evidence="3" id="KW-1003">Cell membrane</keyword>
<feature type="transmembrane region" description="Helical" evidence="7">
    <location>
        <begin position="188"/>
        <end position="207"/>
    </location>
</feature>
<comment type="subcellular location">
    <subcellularLocation>
        <location evidence="1">Cell membrane</location>
        <topology evidence="1">Multi-pass membrane protein</topology>
    </subcellularLocation>
</comment>
<gene>
    <name evidence="8" type="ORF">HLUCCA11_06430</name>
</gene>
<evidence type="ECO:0000256" key="1">
    <source>
        <dbReference type="ARBA" id="ARBA00004651"/>
    </source>
</evidence>
<evidence type="ECO:0000313" key="9">
    <source>
        <dbReference type="Proteomes" id="UP000050465"/>
    </source>
</evidence>
<protein>
    <submittedName>
        <fullName evidence="8">Polysaccharide transporter, PST family</fullName>
    </submittedName>
</protein>
<feature type="transmembrane region" description="Helical" evidence="7">
    <location>
        <begin position="342"/>
        <end position="359"/>
    </location>
</feature>
<organism evidence="8 9">
    <name type="scientific">Phormidesmis priestleyi Ana</name>
    <dbReference type="NCBI Taxonomy" id="1666911"/>
    <lineage>
        <taxon>Bacteria</taxon>
        <taxon>Bacillati</taxon>
        <taxon>Cyanobacteriota</taxon>
        <taxon>Cyanophyceae</taxon>
        <taxon>Leptolyngbyales</taxon>
        <taxon>Leptolyngbyaceae</taxon>
        <taxon>Phormidesmis</taxon>
    </lineage>
</organism>
<dbReference type="GO" id="GO:0005886">
    <property type="term" value="C:plasma membrane"/>
    <property type="evidence" value="ECO:0007669"/>
    <property type="project" value="UniProtKB-SubCell"/>
</dbReference>
<feature type="transmembrane region" description="Helical" evidence="7">
    <location>
        <begin position="379"/>
        <end position="398"/>
    </location>
</feature>
<keyword evidence="5 7" id="KW-1133">Transmembrane helix</keyword>
<feature type="transmembrane region" description="Helical" evidence="7">
    <location>
        <begin position="127"/>
        <end position="147"/>
    </location>
</feature>